<reference evidence="1 2" key="1">
    <citation type="submission" date="2019-07" db="EMBL/GenBank/DDBJ databases">
        <title>Full genome sequence of Sphingomonas sp. 4R-6-7(HKS19).</title>
        <authorList>
            <person name="Im W.-T."/>
        </authorList>
    </citation>
    <scope>NUCLEOTIDE SEQUENCE [LARGE SCALE GENOMIC DNA]</scope>
    <source>
        <strain evidence="1 2">HKS19</strain>
    </source>
</reference>
<keyword evidence="2" id="KW-1185">Reference proteome</keyword>
<proteinExistence type="predicted"/>
<protein>
    <submittedName>
        <fullName evidence="1">Uncharacterized protein</fullName>
    </submittedName>
</protein>
<dbReference type="RefSeq" id="WP_146573160.1">
    <property type="nucleotide sequence ID" value="NZ_CP042306.1"/>
</dbReference>
<dbReference type="AlphaFoldDB" id="A0A5B8LKJ3"/>
<dbReference type="KEGG" id="spai:FPZ24_14535"/>
<name>A0A5B8LKJ3_9SPHN</name>
<evidence type="ECO:0000313" key="2">
    <source>
        <dbReference type="Proteomes" id="UP000315673"/>
    </source>
</evidence>
<evidence type="ECO:0000313" key="1">
    <source>
        <dbReference type="EMBL" id="QDZ08536.1"/>
    </source>
</evidence>
<sequence length="155" mass="17011">MKHGQESGDSYSAITANGYQQTVAGLLRKHQELLGDIGEARSALLAKQSALDAIEAALRVFDPTVKLATEHKRRGEGIDGLHRFLLDLIRSEGSVTTLGAATALIRERGLDQRDRALLTNLRKRCGDGLQKMRRQGRVMGARHGNGGELEWRLSI</sequence>
<gene>
    <name evidence="1" type="ORF">FPZ24_14535</name>
</gene>
<dbReference type="Proteomes" id="UP000315673">
    <property type="component" value="Chromosome"/>
</dbReference>
<dbReference type="EMBL" id="CP042306">
    <property type="protein sequence ID" value="QDZ08536.1"/>
    <property type="molecule type" value="Genomic_DNA"/>
</dbReference>
<accession>A0A5B8LKJ3</accession>
<organism evidence="1 2">
    <name type="scientific">Sphingomonas panacisoli</name>
    <dbReference type="NCBI Taxonomy" id="1813879"/>
    <lineage>
        <taxon>Bacteria</taxon>
        <taxon>Pseudomonadati</taxon>
        <taxon>Pseudomonadota</taxon>
        <taxon>Alphaproteobacteria</taxon>
        <taxon>Sphingomonadales</taxon>
        <taxon>Sphingomonadaceae</taxon>
        <taxon>Sphingomonas</taxon>
    </lineage>
</organism>